<comment type="subcellular location">
    <subcellularLocation>
        <location evidence="1">Cell projection</location>
        <location evidence="1">Cilium</location>
    </subcellularLocation>
    <subcellularLocation>
        <location evidence="2">Cytoplasm</location>
    </subcellularLocation>
</comment>
<evidence type="ECO:0000256" key="1">
    <source>
        <dbReference type="ARBA" id="ARBA00004138"/>
    </source>
</evidence>
<evidence type="ECO:0000313" key="8">
    <source>
        <dbReference type="Proteomes" id="UP000010074"/>
    </source>
</evidence>
<dbReference type="Pfam" id="PF22544">
    <property type="entry name" value="HYDIN_VesB_CFA65-like_Ig"/>
    <property type="match status" value="1"/>
</dbReference>
<sequence>MKFPPSKKFILRHHRDGNEMDFKEVLMKILTGLFLGLLLASPVLAYEDFNESDINEVYVINVTDDTTTLDRDYYYNFGRTRLFQDKRATFYLRNNSGLPMYINDFDMSGDNSFDYAENCPQILFRGQQCRIRVFFEPRRLGQHRAELEIELTPQEDVVLNLRGRGVLNY</sequence>
<organism evidence="7 8">
    <name type="scientific">Bdellovibrio bacteriovorus str. Tiberius</name>
    <dbReference type="NCBI Taxonomy" id="1069642"/>
    <lineage>
        <taxon>Bacteria</taxon>
        <taxon>Pseudomonadati</taxon>
        <taxon>Bdellovibrionota</taxon>
        <taxon>Bdellovibrionia</taxon>
        <taxon>Bdellovibrionales</taxon>
        <taxon>Pseudobdellovibrionaceae</taxon>
        <taxon>Bdellovibrio</taxon>
    </lineage>
</organism>
<dbReference type="KEGG" id="bbat:Bdt_3238"/>
<dbReference type="Proteomes" id="UP000010074">
    <property type="component" value="Chromosome"/>
</dbReference>
<evidence type="ECO:0000259" key="6">
    <source>
        <dbReference type="Pfam" id="PF22544"/>
    </source>
</evidence>
<keyword evidence="4" id="KW-0969">Cilium</keyword>
<evidence type="ECO:0000256" key="3">
    <source>
        <dbReference type="ARBA" id="ARBA00022490"/>
    </source>
</evidence>
<reference evidence="7 8" key="1">
    <citation type="journal article" date="2012" name="BMC Genomics">
        <title>Genome analysis of a simultaneously predatory and prey-independent, novel Bdellovibrio bacteriovorus from the River Tiber, supports in silico predictions of both ancient and recent lateral gene transfer from diverse bacteria.</title>
        <authorList>
            <person name="Hobley L."/>
            <person name="Lerner T.R."/>
            <person name="Williams L.E."/>
            <person name="Lambert C."/>
            <person name="Till R."/>
            <person name="Milner D.S."/>
            <person name="Basford S.M."/>
            <person name="Capeness M.J."/>
            <person name="Fenton A.K."/>
            <person name="Atterbury R.J."/>
            <person name="Harris M.A."/>
            <person name="Sockett R.E."/>
        </authorList>
    </citation>
    <scope>NUCLEOTIDE SEQUENCE [LARGE SCALE GENOMIC DNA]</scope>
    <source>
        <strain evidence="7 8">Tiberius</strain>
    </source>
</reference>
<keyword evidence="5" id="KW-0966">Cell projection</keyword>
<protein>
    <recommendedName>
        <fullName evidence="6">HYDIN/VesB/CFA65-like Ig-like domain-containing protein</fullName>
    </recommendedName>
</protein>
<keyword evidence="3" id="KW-0963">Cytoplasm</keyword>
<evidence type="ECO:0000256" key="5">
    <source>
        <dbReference type="ARBA" id="ARBA00023273"/>
    </source>
</evidence>
<name>K7YYW4_BDEBC</name>
<dbReference type="EMBL" id="CP002930">
    <property type="protein sequence ID" value="AFY02913.1"/>
    <property type="molecule type" value="Genomic_DNA"/>
</dbReference>
<proteinExistence type="predicted"/>
<dbReference type="InterPro" id="IPR053879">
    <property type="entry name" value="HYDIN_VesB_CFA65-like_Ig"/>
</dbReference>
<dbReference type="PATRIC" id="fig|1069642.3.peg.3204"/>
<evidence type="ECO:0000256" key="4">
    <source>
        <dbReference type="ARBA" id="ARBA00023069"/>
    </source>
</evidence>
<accession>K7YYW4</accession>
<dbReference type="HOGENOM" id="CLU_1871370_0_0_7"/>
<gene>
    <name evidence="7" type="ORF">Bdt_3238</name>
</gene>
<evidence type="ECO:0000256" key="2">
    <source>
        <dbReference type="ARBA" id="ARBA00004496"/>
    </source>
</evidence>
<dbReference type="InterPro" id="IPR013783">
    <property type="entry name" value="Ig-like_fold"/>
</dbReference>
<evidence type="ECO:0000313" key="7">
    <source>
        <dbReference type="EMBL" id="AFY02913.1"/>
    </source>
</evidence>
<dbReference type="AlphaFoldDB" id="K7YYW4"/>
<feature type="domain" description="HYDIN/VesB/CFA65-like Ig-like" evidence="6">
    <location>
        <begin position="74"/>
        <end position="163"/>
    </location>
</feature>
<dbReference type="Gene3D" id="2.60.40.10">
    <property type="entry name" value="Immunoglobulins"/>
    <property type="match status" value="1"/>
</dbReference>